<organism evidence="1 2">
    <name type="scientific">Orenia metallireducens</name>
    <dbReference type="NCBI Taxonomy" id="1413210"/>
    <lineage>
        <taxon>Bacteria</taxon>
        <taxon>Bacillati</taxon>
        <taxon>Bacillota</taxon>
        <taxon>Clostridia</taxon>
        <taxon>Halanaerobiales</taxon>
        <taxon>Halobacteroidaceae</taxon>
        <taxon>Orenia</taxon>
    </lineage>
</organism>
<dbReference type="InterPro" id="IPR015421">
    <property type="entry name" value="PyrdxlP-dep_Trfase_major"/>
</dbReference>
<reference evidence="1 2" key="2">
    <citation type="submission" date="2016-08" db="EMBL/GenBank/DDBJ databases">
        <title>Orenia metallireducens sp. nov. strain Z6, a Novel Metal-reducing Firmicute from the Deep Subsurface.</title>
        <authorList>
            <person name="Maxim B.I."/>
            <person name="Kenneth K."/>
            <person name="Flynn T.M."/>
            <person name="Oloughlin E.J."/>
            <person name="Locke R.A."/>
            <person name="Weber J.R."/>
            <person name="Egan S.M."/>
            <person name="Mackie R.I."/>
            <person name="Cann I.K."/>
        </authorList>
    </citation>
    <scope>NUCLEOTIDE SEQUENCE [LARGE SCALE GENOMIC DNA]</scope>
    <source>
        <strain evidence="1 2">Z6</strain>
    </source>
</reference>
<evidence type="ECO:0008006" key="3">
    <source>
        <dbReference type="Google" id="ProtNLM"/>
    </source>
</evidence>
<dbReference type="OrthoDB" id="9802328at2"/>
<accession>A0A1C0A8H9</accession>
<evidence type="ECO:0000313" key="2">
    <source>
        <dbReference type="Proteomes" id="UP000093514"/>
    </source>
</evidence>
<dbReference type="RefSeq" id="WP_068718432.1">
    <property type="nucleotide sequence ID" value="NZ_LWDV01000009.1"/>
</dbReference>
<name>A0A1C0A8H9_9FIRM</name>
<reference evidence="2" key="1">
    <citation type="submission" date="2016-07" db="EMBL/GenBank/DDBJ databases">
        <authorList>
            <person name="Florea S."/>
            <person name="Webb J.S."/>
            <person name="Jaromczyk J."/>
            <person name="Schardl C.L."/>
        </authorList>
    </citation>
    <scope>NUCLEOTIDE SEQUENCE [LARGE SCALE GENOMIC DNA]</scope>
    <source>
        <strain evidence="2">Z6</strain>
    </source>
</reference>
<sequence>MSESIQVLQLISVGILHPGSTVFIEKPSYLKFIYVFQSAGINLKGLSIDKEGIIPIEMIKKKYKNIIFLCFFTRFKMGIKKIAQLIKNMTIENKS</sequence>
<proteinExistence type="predicted"/>
<dbReference type="EMBL" id="LWDV01000009">
    <property type="protein sequence ID" value="OCL26521.1"/>
    <property type="molecule type" value="Genomic_DNA"/>
</dbReference>
<gene>
    <name evidence="1" type="ORF">U472_11030</name>
</gene>
<dbReference type="AlphaFoldDB" id="A0A1C0A8H9"/>
<dbReference type="SUPFAM" id="SSF53383">
    <property type="entry name" value="PLP-dependent transferases"/>
    <property type="match status" value="1"/>
</dbReference>
<protein>
    <recommendedName>
        <fullName evidence="3">Aminotransferase class I/classII domain-containing protein</fullName>
    </recommendedName>
</protein>
<keyword evidence="2" id="KW-1185">Reference proteome</keyword>
<evidence type="ECO:0000313" key="1">
    <source>
        <dbReference type="EMBL" id="OCL26521.1"/>
    </source>
</evidence>
<dbReference type="InterPro" id="IPR015424">
    <property type="entry name" value="PyrdxlP-dep_Trfase"/>
</dbReference>
<comment type="caution">
    <text evidence="1">The sequence shown here is derived from an EMBL/GenBank/DDBJ whole genome shotgun (WGS) entry which is preliminary data.</text>
</comment>
<dbReference type="Gene3D" id="3.40.640.10">
    <property type="entry name" value="Type I PLP-dependent aspartate aminotransferase-like (Major domain)"/>
    <property type="match status" value="1"/>
</dbReference>
<dbReference type="Proteomes" id="UP000093514">
    <property type="component" value="Unassembled WGS sequence"/>
</dbReference>